<evidence type="ECO:0000313" key="1">
    <source>
        <dbReference type="EMBL" id="CAK0771224.1"/>
    </source>
</evidence>
<dbReference type="Proteomes" id="UP001314263">
    <property type="component" value="Unassembled WGS sequence"/>
</dbReference>
<accession>A0AAV1I1E6</accession>
<sequence>MGNRVTLEAFLQYNPAGMPNLGQLIFAAADMKASLFSERLAQFSTLGTGRTVYMSSMDYVLEASAIFHQDDRAGQVWPRLLAVDYILRRPFVLVPGTDSIDCSGLVNVMTHHYDVHAYFAQPPTLGDIYKVLSGHYPATQRLSINGQGNLLAVHLQPEFLLGPLQQLAGQAPPQLTANATWYCLVPPANAPHLPLPPAPAAPQPPADAAA</sequence>
<dbReference type="EMBL" id="CAUYUE010000004">
    <property type="protein sequence ID" value="CAK0771224.1"/>
    <property type="molecule type" value="Genomic_DNA"/>
</dbReference>
<dbReference type="Pfam" id="PF05990">
    <property type="entry name" value="DUF900"/>
    <property type="match status" value="1"/>
</dbReference>
<gene>
    <name evidence="1" type="ORF">CVIRNUC_003846</name>
</gene>
<keyword evidence="2" id="KW-1185">Reference proteome</keyword>
<dbReference type="InterPro" id="IPR010297">
    <property type="entry name" value="DUF900_hydrolase"/>
</dbReference>
<name>A0AAV1I1E6_9CHLO</name>
<proteinExistence type="predicted"/>
<organism evidence="1 2">
    <name type="scientific">Coccomyxa viridis</name>
    <dbReference type="NCBI Taxonomy" id="1274662"/>
    <lineage>
        <taxon>Eukaryota</taxon>
        <taxon>Viridiplantae</taxon>
        <taxon>Chlorophyta</taxon>
        <taxon>core chlorophytes</taxon>
        <taxon>Trebouxiophyceae</taxon>
        <taxon>Trebouxiophyceae incertae sedis</taxon>
        <taxon>Coccomyxaceae</taxon>
        <taxon>Coccomyxa</taxon>
    </lineage>
</organism>
<comment type="caution">
    <text evidence="1">The sequence shown here is derived from an EMBL/GenBank/DDBJ whole genome shotgun (WGS) entry which is preliminary data.</text>
</comment>
<reference evidence="1 2" key="1">
    <citation type="submission" date="2023-10" db="EMBL/GenBank/DDBJ databases">
        <authorList>
            <person name="Maclean D."/>
            <person name="Macfadyen A."/>
        </authorList>
    </citation>
    <scope>NUCLEOTIDE SEQUENCE [LARGE SCALE GENOMIC DNA]</scope>
</reference>
<dbReference type="AlphaFoldDB" id="A0AAV1I1E6"/>
<evidence type="ECO:0000313" key="2">
    <source>
        <dbReference type="Proteomes" id="UP001314263"/>
    </source>
</evidence>
<protein>
    <submittedName>
        <fullName evidence="1">Uncharacterized protein</fullName>
    </submittedName>
</protein>